<dbReference type="InterPro" id="IPR038573">
    <property type="entry name" value="BrnT_sf"/>
</dbReference>
<gene>
    <name evidence="1" type="ORF">E3A20_16300</name>
</gene>
<dbReference type="EMBL" id="SRHE01000336">
    <property type="protein sequence ID" value="TWW09243.1"/>
    <property type="molecule type" value="Genomic_DNA"/>
</dbReference>
<dbReference type="Gene3D" id="3.10.450.530">
    <property type="entry name" value="Ribonuclease toxin, BrnT, of type II toxin-antitoxin system"/>
    <property type="match status" value="1"/>
</dbReference>
<name>A0A5C6M4X6_9PLAN</name>
<comment type="caution">
    <text evidence="1">The sequence shown here is derived from an EMBL/GenBank/DDBJ whole genome shotgun (WGS) entry which is preliminary data.</text>
</comment>
<organism evidence="1 2">
    <name type="scientific">Planctomyces bekefii</name>
    <dbReference type="NCBI Taxonomy" id="1653850"/>
    <lineage>
        <taxon>Bacteria</taxon>
        <taxon>Pseudomonadati</taxon>
        <taxon>Planctomycetota</taxon>
        <taxon>Planctomycetia</taxon>
        <taxon>Planctomycetales</taxon>
        <taxon>Planctomycetaceae</taxon>
        <taxon>Planctomyces</taxon>
    </lineage>
</organism>
<dbReference type="AlphaFoldDB" id="A0A5C6M4X6"/>
<proteinExistence type="predicted"/>
<sequence length="137" mass="15676">MCRYADLLNPYLPFIPCLSLSEPGKIGRMGGRLITISELQAWQMSIQFEWDEEKASGNENKQGVTFEEARTIFNDPFAITIADPAHSANEDRWLDIGFSSQGRLLVVWYVERGGSIRIIGCRRATKTEERVYTDERQ</sequence>
<reference evidence="1 2" key="2">
    <citation type="submission" date="2019-08" db="EMBL/GenBank/DDBJ databases">
        <authorList>
            <person name="Henke P."/>
        </authorList>
    </citation>
    <scope>NUCLEOTIDE SEQUENCE [LARGE SCALE GENOMIC DNA]</scope>
    <source>
        <strain evidence="1">Phe10_nw2017</strain>
    </source>
</reference>
<dbReference type="Pfam" id="PF04365">
    <property type="entry name" value="BrnT_toxin"/>
    <property type="match status" value="1"/>
</dbReference>
<keyword evidence="2" id="KW-1185">Reference proteome</keyword>
<reference evidence="1 2" key="1">
    <citation type="submission" date="2019-08" db="EMBL/GenBank/DDBJ databases">
        <title>100 year-old enigma solved: identification of Planctomyces bekefii, the type genus and species of the phylum Planctomycetes.</title>
        <authorList>
            <person name="Svetlana D.N."/>
            <person name="Overmann J."/>
        </authorList>
    </citation>
    <scope>NUCLEOTIDE SEQUENCE [LARGE SCALE GENOMIC DNA]</scope>
    <source>
        <strain evidence="1">Phe10_nw2017</strain>
    </source>
</reference>
<evidence type="ECO:0000313" key="2">
    <source>
        <dbReference type="Proteomes" id="UP000321083"/>
    </source>
</evidence>
<dbReference type="Proteomes" id="UP000321083">
    <property type="component" value="Unassembled WGS sequence"/>
</dbReference>
<evidence type="ECO:0008006" key="3">
    <source>
        <dbReference type="Google" id="ProtNLM"/>
    </source>
</evidence>
<protein>
    <recommendedName>
        <fullName evidence="3">Toxin</fullName>
    </recommendedName>
</protein>
<dbReference type="InterPro" id="IPR007460">
    <property type="entry name" value="BrnT_toxin"/>
</dbReference>
<evidence type="ECO:0000313" key="1">
    <source>
        <dbReference type="EMBL" id="TWW09243.1"/>
    </source>
</evidence>
<accession>A0A5C6M4X6</accession>